<protein>
    <submittedName>
        <fullName evidence="1">Uncharacterized protein</fullName>
    </submittedName>
</protein>
<gene>
    <name evidence="1" type="ORF">TCEL_00364</name>
</gene>
<organism evidence="1 2">
    <name type="scientific">Thermobrachium celere DSM 8682</name>
    <dbReference type="NCBI Taxonomy" id="941824"/>
    <lineage>
        <taxon>Bacteria</taxon>
        <taxon>Bacillati</taxon>
        <taxon>Bacillota</taxon>
        <taxon>Clostridia</taxon>
        <taxon>Eubacteriales</taxon>
        <taxon>Clostridiaceae</taxon>
        <taxon>Thermobrachium</taxon>
    </lineage>
</organism>
<sequence length="41" mass="4562">MNLLSAGGCPPQSFTLPATIVQACNPLQESRLPFRWCWLNT</sequence>
<evidence type="ECO:0000313" key="1">
    <source>
        <dbReference type="EMBL" id="CDF58318.1"/>
    </source>
</evidence>
<keyword evidence="2" id="KW-1185">Reference proteome</keyword>
<accession>R7RSP8</accession>
<dbReference type="AlphaFoldDB" id="R7RSP8"/>
<proteinExistence type="predicted"/>
<evidence type="ECO:0000313" key="2">
    <source>
        <dbReference type="Proteomes" id="UP000014923"/>
    </source>
</evidence>
<reference evidence="1" key="1">
    <citation type="submission" date="2013-03" db="EMBL/GenBank/DDBJ databases">
        <title>Draft genome sequence of the hydrogen-ethanol-producing anaerobic alkalithermophilic Caloramator celere.</title>
        <authorList>
            <person name="Ciranna A."/>
            <person name="Larjo A."/>
            <person name="Kivisto A."/>
            <person name="Santala V."/>
            <person name="Roos C."/>
            <person name="Karp M."/>
        </authorList>
    </citation>
    <scope>NUCLEOTIDE SEQUENCE [LARGE SCALE GENOMIC DNA]</scope>
    <source>
        <strain evidence="1">DSM 8682</strain>
    </source>
</reference>
<comment type="caution">
    <text evidence="1">The sequence shown here is derived from an EMBL/GenBank/DDBJ whole genome shotgun (WGS) entry which is preliminary data.</text>
</comment>
<name>R7RSP8_9CLOT</name>
<dbReference type="EMBL" id="CAVN010000097">
    <property type="protein sequence ID" value="CDF58318.1"/>
    <property type="molecule type" value="Genomic_DNA"/>
</dbReference>
<dbReference type="Proteomes" id="UP000014923">
    <property type="component" value="Unassembled WGS sequence"/>
</dbReference>
<dbReference type="HOGENOM" id="CLU_3277942_0_0_9"/>